<feature type="region of interest" description="Disordered" evidence="1">
    <location>
        <begin position="1"/>
        <end position="44"/>
    </location>
</feature>
<protein>
    <submittedName>
        <fullName evidence="2">Uncharacterized protein</fullName>
    </submittedName>
</protein>
<gene>
    <name evidence="2" type="ORF">O181_022270</name>
</gene>
<feature type="compositionally biased region" description="Basic and acidic residues" evidence="1">
    <location>
        <begin position="247"/>
        <end position="264"/>
    </location>
</feature>
<comment type="caution">
    <text evidence="2">The sequence shown here is derived from an EMBL/GenBank/DDBJ whole genome shotgun (WGS) entry which is preliminary data.</text>
</comment>
<evidence type="ECO:0000256" key="1">
    <source>
        <dbReference type="SAM" id="MobiDB-lite"/>
    </source>
</evidence>
<organism evidence="2 3">
    <name type="scientific">Austropuccinia psidii MF-1</name>
    <dbReference type="NCBI Taxonomy" id="1389203"/>
    <lineage>
        <taxon>Eukaryota</taxon>
        <taxon>Fungi</taxon>
        <taxon>Dikarya</taxon>
        <taxon>Basidiomycota</taxon>
        <taxon>Pucciniomycotina</taxon>
        <taxon>Pucciniomycetes</taxon>
        <taxon>Pucciniales</taxon>
        <taxon>Sphaerophragmiaceae</taxon>
        <taxon>Austropuccinia</taxon>
    </lineage>
</organism>
<feature type="region of interest" description="Disordered" evidence="1">
    <location>
        <begin position="211"/>
        <end position="272"/>
    </location>
</feature>
<evidence type="ECO:0000313" key="2">
    <source>
        <dbReference type="EMBL" id="MBW0482555.1"/>
    </source>
</evidence>
<dbReference type="AlphaFoldDB" id="A0A9Q3CG68"/>
<evidence type="ECO:0000313" key="3">
    <source>
        <dbReference type="Proteomes" id="UP000765509"/>
    </source>
</evidence>
<accession>A0A9Q3CG68</accession>
<reference evidence="2" key="1">
    <citation type="submission" date="2021-03" db="EMBL/GenBank/DDBJ databases">
        <title>Draft genome sequence of rust myrtle Austropuccinia psidii MF-1, a brazilian biotype.</title>
        <authorList>
            <person name="Quecine M.C."/>
            <person name="Pachon D.M.R."/>
            <person name="Bonatelli M.L."/>
            <person name="Correr F.H."/>
            <person name="Franceschini L.M."/>
            <person name="Leite T.F."/>
            <person name="Margarido G.R.A."/>
            <person name="Almeida C.A."/>
            <person name="Ferrarezi J.A."/>
            <person name="Labate C.A."/>
        </authorList>
    </citation>
    <scope>NUCLEOTIDE SEQUENCE</scope>
    <source>
        <strain evidence="2">MF-1</strain>
    </source>
</reference>
<feature type="compositionally biased region" description="Polar residues" evidence="1">
    <location>
        <begin position="115"/>
        <end position="141"/>
    </location>
</feature>
<feature type="compositionally biased region" description="Polar residues" evidence="1">
    <location>
        <begin position="24"/>
        <end position="44"/>
    </location>
</feature>
<feature type="compositionally biased region" description="Polar residues" evidence="1">
    <location>
        <begin position="95"/>
        <end position="105"/>
    </location>
</feature>
<keyword evidence="3" id="KW-1185">Reference proteome</keyword>
<proteinExistence type="predicted"/>
<dbReference type="Proteomes" id="UP000765509">
    <property type="component" value="Unassembled WGS sequence"/>
</dbReference>
<sequence length="499" mass="56234">MSSSKSHKSHSGSVHDSDSESSIEYVQTQSPLSPNIPLTSPIASSMDVSGLNIDVENPKDPTSSIWSIPNISITPIIPNLTNTQIHVSQGPEGTPQISSNSNPQSKFPYEFLLNPGQNPVTSQDPFGQSKQPTRNIPSVSQVHVGDERRVDGGQQKRPLENVAWSGLLEGNPGFTLHQNMAPEGKSVLSQEPIEDRDELYASSPLVYEEKVTGSHHPYAPKPRTAHASSSGEEILDDEDGNMSLTQKETKDEPRRDNFTAHEHGTQSNSEFTHPQMGLAQSMLEQSEVRQQRNQACKAHNVAKHASQKEQQKWLKAELPENFHGMRSEVHAHCLFLLKVRDEDFSSLPAPPSTEECGIAIQVAGHLGYVPKDVFNEPSTQVQSQGFQSYCKNELHKLGLKQFTWDWESSWQHPFNGLMSMVFYRTFRLSLVSTEYHHYCWNKDHNNYGVMAALIEQYFTYLKREWKSIQKDAKYLVKKKENQKLTKIHQRVSYCISSSL</sequence>
<feature type="region of interest" description="Disordered" evidence="1">
    <location>
        <begin position="85"/>
        <end position="156"/>
    </location>
</feature>
<dbReference type="OrthoDB" id="2501705at2759"/>
<name>A0A9Q3CG68_9BASI</name>
<dbReference type="EMBL" id="AVOT02006836">
    <property type="protein sequence ID" value="MBW0482555.1"/>
    <property type="molecule type" value="Genomic_DNA"/>
</dbReference>
<feature type="compositionally biased region" description="Basic residues" evidence="1">
    <location>
        <begin position="1"/>
        <end position="10"/>
    </location>
</feature>